<feature type="domain" description="ABC transporter" evidence="8">
    <location>
        <begin position="366"/>
        <end position="583"/>
    </location>
</feature>
<feature type="transmembrane region" description="Helical" evidence="7">
    <location>
        <begin position="84"/>
        <end position="106"/>
    </location>
</feature>
<keyword evidence="3" id="KW-0547">Nucleotide-binding</keyword>
<dbReference type="PROSITE" id="PS00211">
    <property type="entry name" value="ABC_TRANSPORTER_1"/>
    <property type="match status" value="1"/>
</dbReference>
<dbReference type="InterPro" id="IPR017871">
    <property type="entry name" value="ABC_transporter-like_CS"/>
</dbReference>
<organism evidence="10 11">
    <name type="scientific">Pontixanthobacter aestiaquae</name>
    <dbReference type="NCBI Taxonomy" id="1509367"/>
    <lineage>
        <taxon>Bacteria</taxon>
        <taxon>Pseudomonadati</taxon>
        <taxon>Pseudomonadota</taxon>
        <taxon>Alphaproteobacteria</taxon>
        <taxon>Sphingomonadales</taxon>
        <taxon>Erythrobacteraceae</taxon>
        <taxon>Pontixanthobacter</taxon>
    </lineage>
</organism>
<dbReference type="GO" id="GO:0140359">
    <property type="term" value="F:ABC-type transporter activity"/>
    <property type="evidence" value="ECO:0007669"/>
    <property type="project" value="InterPro"/>
</dbReference>
<accession>A0A844Z8M6</accession>
<dbReference type="PROSITE" id="PS50893">
    <property type="entry name" value="ABC_TRANSPORTER_2"/>
    <property type="match status" value="1"/>
</dbReference>
<evidence type="ECO:0000259" key="8">
    <source>
        <dbReference type="PROSITE" id="PS50893"/>
    </source>
</evidence>
<dbReference type="Pfam" id="PF00664">
    <property type="entry name" value="ABC_membrane"/>
    <property type="match status" value="1"/>
</dbReference>
<dbReference type="PANTHER" id="PTHR24221">
    <property type="entry name" value="ATP-BINDING CASSETTE SUB-FAMILY B"/>
    <property type="match status" value="1"/>
</dbReference>
<evidence type="ECO:0000256" key="7">
    <source>
        <dbReference type="SAM" id="Phobius"/>
    </source>
</evidence>
<keyword evidence="4 10" id="KW-0067">ATP-binding</keyword>
<comment type="caution">
    <text evidence="10">The sequence shown here is derived from an EMBL/GenBank/DDBJ whole genome shotgun (WGS) entry which is preliminary data.</text>
</comment>
<dbReference type="SUPFAM" id="SSF90123">
    <property type="entry name" value="ABC transporter transmembrane region"/>
    <property type="match status" value="1"/>
</dbReference>
<dbReference type="GO" id="GO:0016887">
    <property type="term" value="F:ATP hydrolysis activity"/>
    <property type="evidence" value="ECO:0007669"/>
    <property type="project" value="InterPro"/>
</dbReference>
<feature type="domain" description="ABC transmembrane type-1" evidence="9">
    <location>
        <begin position="33"/>
        <end position="329"/>
    </location>
</feature>
<dbReference type="Pfam" id="PF00005">
    <property type="entry name" value="ABC_tran"/>
    <property type="match status" value="1"/>
</dbReference>
<evidence type="ECO:0000256" key="2">
    <source>
        <dbReference type="ARBA" id="ARBA00022692"/>
    </source>
</evidence>
<feature type="transmembrane region" description="Helical" evidence="7">
    <location>
        <begin position="275"/>
        <end position="296"/>
    </location>
</feature>
<dbReference type="InterPro" id="IPR003439">
    <property type="entry name" value="ABC_transporter-like_ATP-bd"/>
</dbReference>
<comment type="subcellular location">
    <subcellularLocation>
        <location evidence="1">Cell membrane</location>
        <topology evidence="1">Multi-pass membrane protein</topology>
    </subcellularLocation>
</comment>
<dbReference type="PANTHER" id="PTHR24221:SF654">
    <property type="entry name" value="ATP-BINDING CASSETTE SUB-FAMILY B MEMBER 6"/>
    <property type="match status" value="1"/>
</dbReference>
<dbReference type="OrthoDB" id="5288711at2"/>
<dbReference type="GO" id="GO:0034040">
    <property type="term" value="F:ATPase-coupled lipid transmembrane transporter activity"/>
    <property type="evidence" value="ECO:0007669"/>
    <property type="project" value="TreeGrafter"/>
</dbReference>
<dbReference type="Gene3D" id="3.40.50.300">
    <property type="entry name" value="P-loop containing nucleotide triphosphate hydrolases"/>
    <property type="match status" value="1"/>
</dbReference>
<evidence type="ECO:0000313" key="10">
    <source>
        <dbReference type="EMBL" id="MXO84168.1"/>
    </source>
</evidence>
<evidence type="ECO:0000256" key="5">
    <source>
        <dbReference type="ARBA" id="ARBA00022989"/>
    </source>
</evidence>
<gene>
    <name evidence="10" type="ORF">GRI35_12395</name>
</gene>
<feature type="transmembrane region" description="Helical" evidence="7">
    <location>
        <begin position="33"/>
        <end position="59"/>
    </location>
</feature>
<dbReference type="InterPro" id="IPR027417">
    <property type="entry name" value="P-loop_NTPase"/>
</dbReference>
<dbReference type="PROSITE" id="PS50929">
    <property type="entry name" value="ABC_TM1F"/>
    <property type="match status" value="1"/>
</dbReference>
<keyword evidence="11" id="KW-1185">Reference proteome</keyword>
<evidence type="ECO:0000313" key="11">
    <source>
        <dbReference type="Proteomes" id="UP000460290"/>
    </source>
</evidence>
<dbReference type="Gene3D" id="1.20.1560.10">
    <property type="entry name" value="ABC transporter type 1, transmembrane domain"/>
    <property type="match status" value="1"/>
</dbReference>
<dbReference type="RefSeq" id="WP_160614437.1">
    <property type="nucleotide sequence ID" value="NZ_JAUFQM010000001.1"/>
</dbReference>
<dbReference type="GO" id="GO:0005886">
    <property type="term" value="C:plasma membrane"/>
    <property type="evidence" value="ECO:0007669"/>
    <property type="project" value="UniProtKB-SubCell"/>
</dbReference>
<dbReference type="InterPro" id="IPR003593">
    <property type="entry name" value="AAA+_ATPase"/>
</dbReference>
<dbReference type="GO" id="GO:0005524">
    <property type="term" value="F:ATP binding"/>
    <property type="evidence" value="ECO:0007669"/>
    <property type="project" value="UniProtKB-KW"/>
</dbReference>
<evidence type="ECO:0000256" key="6">
    <source>
        <dbReference type="ARBA" id="ARBA00023136"/>
    </source>
</evidence>
<dbReference type="AlphaFoldDB" id="A0A844Z8M6"/>
<keyword evidence="6 7" id="KW-0472">Membrane</keyword>
<sequence>MPLTPSGKTRFAMGAFRSYFADVRRDAGRDLPLAALLVGAGALLEGIGIVAILPFAALITGNADTQTARSILEFMGSLGISTEVGRALVLSCGFLLLLALRGLVVWKRDTKLFYMGLGYVDRWRSKLFRAIADAQWSVVSNLRRTDIEHSITNDVMRLSSGTDRMLKGGAAIALALVQLAIIALLAPTLLLMVLSLVLVAAAVTGPLLRKANRLGQRLTNSGRQIHSVLGDFLISQKLARLNNAQNQFLDRFDSSVRDVRSHQLDFFKSQTAARICFQFAAGCVVVAALLVGFFVLLTPLSVLAVTLLVLARLVGPVQMVAQTGQAIANTLPAYTSLEATLAELQDAAEPLTELDRTDHKMGPASLVLSDISFAYSESSPPVLTDVDLTIAAGEIVALSGVSGDGKTTLLDIIAGLHHAVDGAITVDGEHLDTPSAFRNWRSQLAYLPQDPFLFDSSLRENLTWSAEAVADEALWTALEIAGADGFVRKMSDGLDSRAGERGQNMSGGQRQRICIARALLRKPRLLILDEATNALDAQLEKDILERLIAMRDQFSIILVTHRRDTQQLADRLVTLSGGKIAST</sequence>
<evidence type="ECO:0000259" key="9">
    <source>
        <dbReference type="PROSITE" id="PS50929"/>
    </source>
</evidence>
<feature type="transmembrane region" description="Helical" evidence="7">
    <location>
        <begin position="189"/>
        <end position="208"/>
    </location>
</feature>
<dbReference type="InterPro" id="IPR036640">
    <property type="entry name" value="ABC1_TM_sf"/>
</dbReference>
<reference evidence="10 11" key="1">
    <citation type="submission" date="2019-12" db="EMBL/GenBank/DDBJ databases">
        <title>Genomic-based taxomic classification of the family Erythrobacteraceae.</title>
        <authorList>
            <person name="Xu L."/>
        </authorList>
    </citation>
    <scope>NUCLEOTIDE SEQUENCE [LARGE SCALE GENOMIC DNA]</scope>
    <source>
        <strain evidence="10 11">KCTC 42006</strain>
    </source>
</reference>
<proteinExistence type="predicted"/>
<dbReference type="SMART" id="SM00382">
    <property type="entry name" value="AAA"/>
    <property type="match status" value="1"/>
</dbReference>
<dbReference type="CDD" id="cd03228">
    <property type="entry name" value="ABCC_MRP_Like"/>
    <property type="match status" value="1"/>
</dbReference>
<keyword evidence="5 7" id="KW-1133">Transmembrane helix</keyword>
<dbReference type="Proteomes" id="UP000460290">
    <property type="component" value="Unassembled WGS sequence"/>
</dbReference>
<name>A0A844Z8M6_9SPHN</name>
<dbReference type="InterPro" id="IPR039421">
    <property type="entry name" value="Type_1_exporter"/>
</dbReference>
<evidence type="ECO:0000256" key="1">
    <source>
        <dbReference type="ARBA" id="ARBA00004651"/>
    </source>
</evidence>
<protein>
    <submittedName>
        <fullName evidence="10">ATP-binding cassette domain-containing protein</fullName>
    </submittedName>
</protein>
<feature type="transmembrane region" description="Helical" evidence="7">
    <location>
        <begin position="165"/>
        <end position="183"/>
    </location>
</feature>
<dbReference type="EMBL" id="WTYZ01000001">
    <property type="protein sequence ID" value="MXO84168.1"/>
    <property type="molecule type" value="Genomic_DNA"/>
</dbReference>
<dbReference type="InterPro" id="IPR011527">
    <property type="entry name" value="ABC1_TM_dom"/>
</dbReference>
<dbReference type="SUPFAM" id="SSF52540">
    <property type="entry name" value="P-loop containing nucleoside triphosphate hydrolases"/>
    <property type="match status" value="1"/>
</dbReference>
<keyword evidence="2 7" id="KW-0812">Transmembrane</keyword>
<evidence type="ECO:0000256" key="4">
    <source>
        <dbReference type="ARBA" id="ARBA00022840"/>
    </source>
</evidence>
<evidence type="ECO:0000256" key="3">
    <source>
        <dbReference type="ARBA" id="ARBA00022741"/>
    </source>
</evidence>